<dbReference type="EC" id="1.20.4.1" evidence="4"/>
<evidence type="ECO:0000256" key="4">
    <source>
        <dbReference type="RuleBase" id="RU362029"/>
    </source>
</evidence>
<dbReference type="STRING" id="161398.PP2015_1937"/>
<evidence type="ECO:0000313" key="5">
    <source>
        <dbReference type="EMBL" id="ALO42437.1"/>
    </source>
</evidence>
<dbReference type="RefSeq" id="WP_058030098.1">
    <property type="nucleotide sequence ID" value="NZ_CP013187.1"/>
</dbReference>
<name>A0A0S2K2Z5_9GAMM</name>
<organism evidence="5 6">
    <name type="scientific">Pseudoalteromonas phenolica</name>
    <dbReference type="NCBI Taxonomy" id="161398"/>
    <lineage>
        <taxon>Bacteria</taxon>
        <taxon>Pseudomonadati</taxon>
        <taxon>Pseudomonadota</taxon>
        <taxon>Gammaproteobacteria</taxon>
        <taxon>Alteromonadales</taxon>
        <taxon>Pseudoalteromonadaceae</taxon>
        <taxon>Pseudoalteromonas</taxon>
    </lineage>
</organism>
<dbReference type="PATRIC" id="fig|161398.10.peg.1965"/>
<dbReference type="InterPro" id="IPR036249">
    <property type="entry name" value="Thioredoxin-like_sf"/>
</dbReference>
<evidence type="ECO:0000256" key="1">
    <source>
        <dbReference type="ARBA" id="ARBA00007198"/>
    </source>
</evidence>
<comment type="catalytic activity">
    <reaction evidence="4">
        <text>[glutaredoxin]-dithiol + arsenate + glutathione + H(+) = glutathionyl-S-S-[glutaredoxin] + arsenite + H2O</text>
        <dbReference type="Rhea" id="RHEA:22016"/>
        <dbReference type="Rhea" id="RHEA-COMP:10729"/>
        <dbReference type="Rhea" id="RHEA-COMP:17668"/>
        <dbReference type="ChEBI" id="CHEBI:15377"/>
        <dbReference type="ChEBI" id="CHEBI:15378"/>
        <dbReference type="ChEBI" id="CHEBI:29242"/>
        <dbReference type="ChEBI" id="CHEBI:29950"/>
        <dbReference type="ChEBI" id="CHEBI:48597"/>
        <dbReference type="ChEBI" id="CHEBI:57925"/>
        <dbReference type="ChEBI" id="CHEBI:146199"/>
        <dbReference type="EC" id="1.20.4.1"/>
    </reaction>
</comment>
<dbReference type="NCBIfam" id="TIGR00014">
    <property type="entry name" value="arsC"/>
    <property type="match status" value="1"/>
</dbReference>
<dbReference type="OrthoDB" id="9770036at2"/>
<evidence type="ECO:0000256" key="3">
    <source>
        <dbReference type="PROSITE-ProRule" id="PRU01282"/>
    </source>
</evidence>
<dbReference type="Proteomes" id="UP000061457">
    <property type="component" value="Chromosome I"/>
</dbReference>
<evidence type="ECO:0000313" key="6">
    <source>
        <dbReference type="Proteomes" id="UP000061457"/>
    </source>
</evidence>
<comment type="similarity">
    <text evidence="1 3 4">Belongs to the ArsC family.</text>
</comment>
<gene>
    <name evidence="5" type="ORF">PP2015_1937</name>
</gene>
<dbReference type="Pfam" id="PF03960">
    <property type="entry name" value="ArsC"/>
    <property type="match status" value="1"/>
</dbReference>
<sequence length="115" mass="12727">MSVTIYHNPRCSKSRETLSLLESNGVTPEVIEYLKTPVDLAKLNSLLTQLGFESAHQLVRSKETLYKELGLNKDTDEAALKQAMLENPKLIERPIVVKGDKAAIGRPPESVLAIL</sequence>
<dbReference type="SUPFAM" id="SSF52833">
    <property type="entry name" value="Thioredoxin-like"/>
    <property type="match status" value="1"/>
</dbReference>
<dbReference type="InterPro" id="IPR006659">
    <property type="entry name" value="Arsenate_reductase"/>
</dbReference>
<accession>A0A0S2K2Z5</accession>
<dbReference type="CDD" id="cd03034">
    <property type="entry name" value="ArsC_ArsC"/>
    <property type="match status" value="1"/>
</dbReference>
<dbReference type="AlphaFoldDB" id="A0A0S2K2Z5"/>
<dbReference type="PANTHER" id="PTHR30041">
    <property type="entry name" value="ARSENATE REDUCTASE"/>
    <property type="match status" value="1"/>
</dbReference>
<reference evidence="5 6" key="1">
    <citation type="submission" date="2015-11" db="EMBL/GenBank/DDBJ databases">
        <authorList>
            <person name="Zhang Y."/>
            <person name="Guo Z."/>
        </authorList>
    </citation>
    <scope>NUCLEOTIDE SEQUENCE [LARGE SCALE GENOMIC DNA]</scope>
    <source>
        <strain evidence="5 6">KCTC 12086</strain>
    </source>
</reference>
<protein>
    <recommendedName>
        <fullName evidence="4">Arsenate reductase</fullName>
        <ecNumber evidence="4">1.20.4.1</ecNumber>
    </recommendedName>
</protein>
<dbReference type="GO" id="GO:0008794">
    <property type="term" value="F:arsenate reductase (glutaredoxin) activity"/>
    <property type="evidence" value="ECO:0007669"/>
    <property type="project" value="UniProtKB-UniRule"/>
</dbReference>
<dbReference type="InterPro" id="IPR006660">
    <property type="entry name" value="Arsenate_reductase-like"/>
</dbReference>
<dbReference type="KEGG" id="pphe:PP2015_1937"/>
<proteinExistence type="inferred from homology"/>
<dbReference type="PROSITE" id="PS51353">
    <property type="entry name" value="ARSC"/>
    <property type="match status" value="1"/>
</dbReference>
<keyword evidence="2 4" id="KW-0560">Oxidoreductase</keyword>
<dbReference type="Gene3D" id="3.40.30.10">
    <property type="entry name" value="Glutaredoxin"/>
    <property type="match status" value="1"/>
</dbReference>
<dbReference type="PANTHER" id="PTHR30041:SF4">
    <property type="entry name" value="ARSENATE REDUCTASE"/>
    <property type="match status" value="1"/>
</dbReference>
<evidence type="ECO:0000256" key="2">
    <source>
        <dbReference type="ARBA" id="ARBA00023002"/>
    </source>
</evidence>
<dbReference type="EMBL" id="CP013187">
    <property type="protein sequence ID" value="ALO42437.1"/>
    <property type="molecule type" value="Genomic_DNA"/>
</dbReference>
<keyword evidence="6" id="KW-1185">Reference proteome</keyword>